<dbReference type="EMBL" id="JACIEJ010000004">
    <property type="protein sequence ID" value="MBB3985737.1"/>
    <property type="molecule type" value="Genomic_DNA"/>
</dbReference>
<proteinExistence type="predicted"/>
<name>A0A7W6DRV4_9RHOB</name>
<sequence length="122" mass="12848">MPVVGTNAIAIVAGLLFTGALVVGVQFMPPLTQADPEGFPAFQKYRPLGGDGQGLIEASNGRGGGAIIDPGQYCRETLPDVNCGCFREKAVQVLSARRPRAAGWHYANDWDLATSQAAADCR</sequence>
<protein>
    <submittedName>
        <fullName evidence="1">Uncharacterized protein</fullName>
    </submittedName>
</protein>
<organism evidence="1 2">
    <name type="scientific">Sagittula marina</name>
    <dbReference type="NCBI Taxonomy" id="943940"/>
    <lineage>
        <taxon>Bacteria</taxon>
        <taxon>Pseudomonadati</taxon>
        <taxon>Pseudomonadota</taxon>
        <taxon>Alphaproteobacteria</taxon>
        <taxon>Rhodobacterales</taxon>
        <taxon>Roseobacteraceae</taxon>
        <taxon>Sagittula</taxon>
    </lineage>
</organism>
<dbReference type="Proteomes" id="UP000541426">
    <property type="component" value="Unassembled WGS sequence"/>
</dbReference>
<evidence type="ECO:0000313" key="1">
    <source>
        <dbReference type="EMBL" id="MBB3985737.1"/>
    </source>
</evidence>
<comment type="caution">
    <text evidence="1">The sequence shown here is derived from an EMBL/GenBank/DDBJ whole genome shotgun (WGS) entry which is preliminary data.</text>
</comment>
<accession>A0A7W6DRV4</accession>
<dbReference type="RefSeq" id="WP_183965546.1">
    <property type="nucleotide sequence ID" value="NZ_BAABBZ010000018.1"/>
</dbReference>
<gene>
    <name evidence="1" type="ORF">GGQ68_002070</name>
</gene>
<keyword evidence="2" id="KW-1185">Reference proteome</keyword>
<reference evidence="1 2" key="1">
    <citation type="submission" date="2020-08" db="EMBL/GenBank/DDBJ databases">
        <title>Genomic Encyclopedia of Type Strains, Phase IV (KMG-IV): sequencing the most valuable type-strain genomes for metagenomic binning, comparative biology and taxonomic classification.</title>
        <authorList>
            <person name="Goeker M."/>
        </authorList>
    </citation>
    <scope>NUCLEOTIDE SEQUENCE [LARGE SCALE GENOMIC DNA]</scope>
    <source>
        <strain evidence="1 2">DSM 102235</strain>
    </source>
</reference>
<evidence type="ECO:0000313" key="2">
    <source>
        <dbReference type="Proteomes" id="UP000541426"/>
    </source>
</evidence>
<dbReference type="AlphaFoldDB" id="A0A7W6DRV4"/>